<reference evidence="3" key="1">
    <citation type="journal article" date="2011" name="Nature">
        <title>Genome sequence and analysis of the tuber crop potato.</title>
        <authorList>
            <consortium name="The Potato Genome Sequencing Consortium"/>
        </authorList>
    </citation>
    <scope>NUCLEOTIDE SEQUENCE [LARGE SCALE GENOMIC DNA]</scope>
    <source>
        <strain evidence="3">cv. DM1-3 516 R44</strain>
    </source>
</reference>
<name>M1DKA8_SOLTU</name>
<evidence type="ECO:0000313" key="3">
    <source>
        <dbReference type="Proteomes" id="UP000011115"/>
    </source>
</evidence>
<sequence>MVADMRNRMSLFVVGLPRLSNKDSKAAMLIDDMGIARLMIHVQQVEEDKIRDKEEFKNKRVKTSGNESGQQKIKVNRYSFQHKQKGPAPLSISAPAPRNKYEYNSQNSQNFIARPAQSQGSMEQGTTKIPACAKCGRNHSGMCRDGYTGCFKCG</sequence>
<protein>
    <submittedName>
        <fullName evidence="2">Gag-pol protein</fullName>
    </submittedName>
</protein>
<evidence type="ECO:0000313" key="2">
    <source>
        <dbReference type="EnsemblPlants" id="PGSC0003DMT400090396"/>
    </source>
</evidence>
<accession>M1DKA8</accession>
<feature type="compositionally biased region" description="Polar residues" evidence="1">
    <location>
        <begin position="63"/>
        <end position="79"/>
    </location>
</feature>
<dbReference type="AlphaFoldDB" id="M1DKA8"/>
<proteinExistence type="predicted"/>
<keyword evidence="3" id="KW-1185">Reference proteome</keyword>
<feature type="compositionally biased region" description="Basic and acidic residues" evidence="1">
    <location>
        <begin position="49"/>
        <end position="58"/>
    </location>
</feature>
<dbReference type="EnsemblPlants" id="PGSC0003DMT400090396">
    <property type="protein sequence ID" value="PGSC0003DMT400090396"/>
    <property type="gene ID" value="PGSC0003DMG400039967"/>
</dbReference>
<dbReference type="Proteomes" id="UP000011115">
    <property type="component" value="Unassembled WGS sequence"/>
</dbReference>
<dbReference type="OMA" id="TTKIPAC"/>
<dbReference type="HOGENOM" id="CLU_043741_0_2_1"/>
<dbReference type="PaxDb" id="4113-PGSC0003DMT400090396"/>
<dbReference type="Gramene" id="PGSC0003DMT400090396">
    <property type="protein sequence ID" value="PGSC0003DMT400090396"/>
    <property type="gene ID" value="PGSC0003DMG400039967"/>
</dbReference>
<feature type="region of interest" description="Disordered" evidence="1">
    <location>
        <begin position="49"/>
        <end position="101"/>
    </location>
</feature>
<organism evidence="2 3">
    <name type="scientific">Solanum tuberosum</name>
    <name type="common">Potato</name>
    <dbReference type="NCBI Taxonomy" id="4113"/>
    <lineage>
        <taxon>Eukaryota</taxon>
        <taxon>Viridiplantae</taxon>
        <taxon>Streptophyta</taxon>
        <taxon>Embryophyta</taxon>
        <taxon>Tracheophyta</taxon>
        <taxon>Spermatophyta</taxon>
        <taxon>Magnoliopsida</taxon>
        <taxon>eudicotyledons</taxon>
        <taxon>Gunneridae</taxon>
        <taxon>Pentapetalae</taxon>
        <taxon>asterids</taxon>
        <taxon>lamiids</taxon>
        <taxon>Solanales</taxon>
        <taxon>Solanaceae</taxon>
        <taxon>Solanoideae</taxon>
        <taxon>Solaneae</taxon>
        <taxon>Solanum</taxon>
    </lineage>
</organism>
<evidence type="ECO:0000256" key="1">
    <source>
        <dbReference type="SAM" id="MobiDB-lite"/>
    </source>
</evidence>
<reference evidence="2" key="2">
    <citation type="submission" date="2015-06" db="UniProtKB">
        <authorList>
            <consortium name="EnsemblPlants"/>
        </authorList>
    </citation>
    <scope>IDENTIFICATION</scope>
    <source>
        <strain evidence="2">DM1-3 516 R44</strain>
    </source>
</reference>
<dbReference type="InParanoid" id="M1DKA8"/>